<dbReference type="AlphaFoldDB" id="A0A098AX87"/>
<gene>
    <name evidence="1" type="ORF">DPCES_0833</name>
</gene>
<organism evidence="1">
    <name type="scientific">Desulfitobacterium hafniense</name>
    <name type="common">Desulfitobacterium frappieri</name>
    <dbReference type="NCBI Taxonomy" id="49338"/>
    <lineage>
        <taxon>Bacteria</taxon>
        <taxon>Bacillati</taxon>
        <taxon>Bacillota</taxon>
        <taxon>Clostridia</taxon>
        <taxon>Eubacteriales</taxon>
        <taxon>Desulfitobacteriaceae</taxon>
        <taxon>Desulfitobacterium</taxon>
    </lineage>
</organism>
<protein>
    <submittedName>
        <fullName evidence="1">Uncharacterized protein</fullName>
    </submittedName>
</protein>
<dbReference type="EMBL" id="LK996017">
    <property type="protein sequence ID" value="CDX00720.1"/>
    <property type="molecule type" value="Genomic_DNA"/>
</dbReference>
<feature type="non-terminal residue" evidence="1">
    <location>
        <position position="83"/>
    </location>
</feature>
<proteinExistence type="predicted"/>
<accession>A0A098AX87</accession>
<name>A0A098AX87_DESHA</name>
<sequence length="83" mass="9629">MSHSTILPKNEAMFNFFKSHRLPLYFSKPVLRHIQEFIVAATAKGYRGKIVDIAEWSSVHRTSIGHFLSHGVWDESYIQKIVK</sequence>
<evidence type="ECO:0000313" key="1">
    <source>
        <dbReference type="EMBL" id="CDX00720.1"/>
    </source>
</evidence>
<reference evidence="1" key="1">
    <citation type="submission" date="2014-07" db="EMBL/GenBank/DDBJ databases">
        <authorList>
            <person name="Hornung V.Bastian."/>
        </authorList>
    </citation>
    <scope>NUCLEOTIDE SEQUENCE</scope>
    <source>
        <strain evidence="1">PCE-S</strain>
    </source>
</reference>
<dbReference type="PATRIC" id="fig|49338.4.peg.896"/>